<protein>
    <recommendedName>
        <fullName evidence="12">Beta-amylase</fullName>
    </recommendedName>
</protein>
<evidence type="ECO:0000256" key="5">
    <source>
        <dbReference type="ARBA" id="ARBA00022917"/>
    </source>
</evidence>
<name>A0AA35Z1Z9_LACSI</name>
<proteinExistence type="predicted"/>
<keyword evidence="2" id="KW-0436">Ligase</keyword>
<evidence type="ECO:0000313" key="10">
    <source>
        <dbReference type="EMBL" id="CAI9284406.1"/>
    </source>
</evidence>
<dbReference type="SUPFAM" id="SSF50677">
    <property type="entry name" value="ValRS/IleRS/LeuRS editing domain"/>
    <property type="match status" value="1"/>
</dbReference>
<evidence type="ECO:0000313" key="11">
    <source>
        <dbReference type="Proteomes" id="UP001177003"/>
    </source>
</evidence>
<gene>
    <name evidence="10" type="ORF">LSALG_LOCUS23935</name>
</gene>
<dbReference type="InterPro" id="IPR036600">
    <property type="entry name" value="PAH_sf"/>
</dbReference>
<evidence type="ECO:0000256" key="3">
    <source>
        <dbReference type="ARBA" id="ARBA00022741"/>
    </source>
</evidence>
<evidence type="ECO:0000256" key="1">
    <source>
        <dbReference type="ARBA" id="ARBA00004123"/>
    </source>
</evidence>
<feature type="region of interest" description="Disordered" evidence="9">
    <location>
        <begin position="254"/>
        <end position="290"/>
    </location>
</feature>
<dbReference type="GO" id="GO:0005524">
    <property type="term" value="F:ATP binding"/>
    <property type="evidence" value="ECO:0007669"/>
    <property type="project" value="UniProtKB-KW"/>
</dbReference>
<dbReference type="InterPro" id="IPR009008">
    <property type="entry name" value="Val/Leu/Ile-tRNA-synth_edit"/>
</dbReference>
<evidence type="ECO:0008006" key="12">
    <source>
        <dbReference type="Google" id="ProtNLM"/>
    </source>
</evidence>
<dbReference type="GO" id="GO:0006355">
    <property type="term" value="P:regulation of DNA-templated transcription"/>
    <property type="evidence" value="ECO:0007669"/>
    <property type="project" value="InterPro"/>
</dbReference>
<dbReference type="Gene3D" id="3.90.740.10">
    <property type="entry name" value="Valyl/Leucyl/Isoleucyl-tRNA synthetase, editing domain"/>
    <property type="match status" value="1"/>
</dbReference>
<dbReference type="Proteomes" id="UP001177003">
    <property type="component" value="Chromosome 5"/>
</dbReference>
<dbReference type="SUPFAM" id="SSF51445">
    <property type="entry name" value="(Trans)glycosidases"/>
    <property type="match status" value="1"/>
</dbReference>
<dbReference type="GO" id="GO:0006428">
    <property type="term" value="P:isoleucyl-tRNA aminoacylation"/>
    <property type="evidence" value="ECO:0007669"/>
    <property type="project" value="TreeGrafter"/>
</dbReference>
<dbReference type="GO" id="GO:0004822">
    <property type="term" value="F:isoleucine-tRNA ligase activity"/>
    <property type="evidence" value="ECO:0007669"/>
    <property type="project" value="InterPro"/>
</dbReference>
<evidence type="ECO:0000256" key="4">
    <source>
        <dbReference type="ARBA" id="ARBA00022840"/>
    </source>
</evidence>
<accession>A0AA35Z1Z9</accession>
<keyword evidence="6" id="KW-0030">Aminoacyl-tRNA synthetase</keyword>
<dbReference type="PANTHER" id="PTHR42780:SF1">
    <property type="entry name" value="ISOLEUCINE--TRNA LIGASE, CYTOPLASMIC"/>
    <property type="match status" value="1"/>
</dbReference>
<dbReference type="PANTHER" id="PTHR42780">
    <property type="entry name" value="SOLEUCYL-TRNA SYNTHETASE"/>
    <property type="match status" value="1"/>
</dbReference>
<reference evidence="10" key="1">
    <citation type="submission" date="2023-04" db="EMBL/GenBank/DDBJ databases">
        <authorList>
            <person name="Vijverberg K."/>
            <person name="Xiong W."/>
            <person name="Schranz E."/>
        </authorList>
    </citation>
    <scope>NUCLEOTIDE SEQUENCE</scope>
</reference>
<evidence type="ECO:0000256" key="6">
    <source>
        <dbReference type="ARBA" id="ARBA00023146"/>
    </source>
</evidence>
<evidence type="ECO:0000256" key="2">
    <source>
        <dbReference type="ARBA" id="ARBA00022598"/>
    </source>
</evidence>
<organism evidence="10 11">
    <name type="scientific">Lactuca saligna</name>
    <name type="common">Willowleaf lettuce</name>
    <dbReference type="NCBI Taxonomy" id="75948"/>
    <lineage>
        <taxon>Eukaryota</taxon>
        <taxon>Viridiplantae</taxon>
        <taxon>Streptophyta</taxon>
        <taxon>Embryophyta</taxon>
        <taxon>Tracheophyta</taxon>
        <taxon>Spermatophyta</taxon>
        <taxon>Magnoliopsida</taxon>
        <taxon>eudicotyledons</taxon>
        <taxon>Gunneridae</taxon>
        <taxon>Pentapetalae</taxon>
        <taxon>asterids</taxon>
        <taxon>campanulids</taxon>
        <taxon>Asterales</taxon>
        <taxon>Asteraceae</taxon>
        <taxon>Cichorioideae</taxon>
        <taxon>Cichorieae</taxon>
        <taxon>Lactucinae</taxon>
        <taxon>Lactuca</taxon>
    </lineage>
</organism>
<keyword evidence="7 8" id="KW-0539">Nucleus</keyword>
<dbReference type="EMBL" id="OX465081">
    <property type="protein sequence ID" value="CAI9284406.1"/>
    <property type="molecule type" value="Genomic_DNA"/>
</dbReference>
<dbReference type="InterPro" id="IPR003822">
    <property type="entry name" value="PAH"/>
</dbReference>
<dbReference type="InterPro" id="IPR023586">
    <property type="entry name" value="Ile-tRNA-ligase_type2"/>
</dbReference>
<keyword evidence="3" id="KW-0547">Nucleotide-binding</keyword>
<dbReference type="AlphaFoldDB" id="A0AA35Z1Z9"/>
<evidence type="ECO:0000256" key="8">
    <source>
        <dbReference type="PROSITE-ProRule" id="PRU00810"/>
    </source>
</evidence>
<keyword evidence="5" id="KW-0648">Protein biosynthesis</keyword>
<dbReference type="Pfam" id="PF02671">
    <property type="entry name" value="PAH"/>
    <property type="match status" value="1"/>
</dbReference>
<dbReference type="GO" id="GO:0002161">
    <property type="term" value="F:aminoacyl-tRNA deacylase activity"/>
    <property type="evidence" value="ECO:0007669"/>
    <property type="project" value="InterPro"/>
</dbReference>
<comment type="subcellular location">
    <subcellularLocation>
        <location evidence="1 8">Nucleus</location>
    </subcellularLocation>
</comment>
<evidence type="ECO:0000256" key="9">
    <source>
        <dbReference type="SAM" id="MobiDB-lite"/>
    </source>
</evidence>
<keyword evidence="4" id="KW-0067">ATP-binding</keyword>
<dbReference type="GO" id="GO:0005634">
    <property type="term" value="C:nucleus"/>
    <property type="evidence" value="ECO:0007669"/>
    <property type="project" value="UniProtKB-SubCell"/>
</dbReference>
<dbReference type="Gene3D" id="3.20.20.80">
    <property type="entry name" value="Glycosidases"/>
    <property type="match status" value="1"/>
</dbReference>
<sequence length="395" mass="44563">MLLPSLLPTLTAADFFPLTSTIVTCPSRSSTLIKAIVGTPSPKLCIPLAFNFTYSVASLYGVINEDALQQALAAAVSCTIFLNLKCEVVDPDGLLNQLRFLKSMNVDGVMVDCWWGIVEAHINGYFKWCVSLSSSYRFREFSDVAFRVAADDCVASYSGTGIVHCASAFGEDDYRVCLENQIIHKGENLVMAVDDDGCFTERVIDFIGQYVKEADKDIIQIRANWSNLEALLIHIHFVGDPILLSSIEQFQLPDPDHEKAPTIPDKEIKEHGEKEKDTSEYTEQREHDQDDKYCDVTHHFSQNKPPRTLEDFVAELFHQDVHGQMLCLPEKVKERLSNSDDYQSFLKCIVEYYTKSITRPQFQSRVDSLLGAYPDIVEEVNEFIDRSEKTNSSSP</sequence>
<dbReference type="PROSITE" id="PS51477">
    <property type="entry name" value="PAH"/>
    <property type="match status" value="1"/>
</dbReference>
<keyword evidence="11" id="KW-1185">Reference proteome</keyword>
<dbReference type="InterPro" id="IPR017853">
    <property type="entry name" value="GH"/>
</dbReference>
<dbReference type="SUPFAM" id="SSF47762">
    <property type="entry name" value="PAH2 domain"/>
    <property type="match status" value="1"/>
</dbReference>
<evidence type="ECO:0000256" key="7">
    <source>
        <dbReference type="ARBA" id="ARBA00023242"/>
    </source>
</evidence>
<dbReference type="Gene3D" id="1.20.1160.11">
    <property type="entry name" value="Paired amphipathic helix"/>
    <property type="match status" value="1"/>
</dbReference>